<feature type="domain" description="Enoyl reductase (ER)" evidence="3">
    <location>
        <begin position="10"/>
        <end position="300"/>
    </location>
</feature>
<keyword evidence="5" id="KW-1185">Reference proteome</keyword>
<name>A0ABN7TEL8_9BACL</name>
<accession>A0ABN7TEL8</accession>
<dbReference type="EC" id="1.3.1.103" evidence="4"/>
<evidence type="ECO:0000256" key="2">
    <source>
        <dbReference type="ARBA" id="ARBA00023002"/>
    </source>
</evidence>
<dbReference type="EMBL" id="CAJVCE010000003">
    <property type="protein sequence ID" value="CAG7627186.1"/>
    <property type="molecule type" value="Genomic_DNA"/>
</dbReference>
<organism evidence="4 5">
    <name type="scientific">Paenibacillus allorhizosphaerae</name>
    <dbReference type="NCBI Taxonomy" id="2849866"/>
    <lineage>
        <taxon>Bacteria</taxon>
        <taxon>Bacillati</taxon>
        <taxon>Bacillota</taxon>
        <taxon>Bacilli</taxon>
        <taxon>Bacillales</taxon>
        <taxon>Paenibacillaceae</taxon>
        <taxon>Paenibacillus</taxon>
    </lineage>
</organism>
<evidence type="ECO:0000259" key="3">
    <source>
        <dbReference type="SMART" id="SM00829"/>
    </source>
</evidence>
<dbReference type="CDD" id="cd05289">
    <property type="entry name" value="MDR_like_2"/>
    <property type="match status" value="1"/>
</dbReference>
<dbReference type="Proteomes" id="UP000730618">
    <property type="component" value="Unassembled WGS sequence"/>
</dbReference>
<keyword evidence="2 4" id="KW-0560">Oxidoreductase</keyword>
<dbReference type="InterPro" id="IPR020843">
    <property type="entry name" value="ER"/>
</dbReference>
<dbReference type="PANTHER" id="PTHR48106:SF18">
    <property type="entry name" value="QUINONE OXIDOREDUCTASE PIG3"/>
    <property type="match status" value="1"/>
</dbReference>
<dbReference type="PANTHER" id="PTHR48106">
    <property type="entry name" value="QUINONE OXIDOREDUCTASE PIG3-RELATED"/>
    <property type="match status" value="1"/>
</dbReference>
<proteinExistence type="predicted"/>
<evidence type="ECO:0000313" key="4">
    <source>
        <dbReference type="EMBL" id="CAG7627186.1"/>
    </source>
</evidence>
<evidence type="ECO:0000313" key="5">
    <source>
        <dbReference type="Proteomes" id="UP000730618"/>
    </source>
</evidence>
<dbReference type="Pfam" id="PF13602">
    <property type="entry name" value="ADH_zinc_N_2"/>
    <property type="match status" value="1"/>
</dbReference>
<keyword evidence="1" id="KW-0521">NADP</keyword>
<reference evidence="4 5" key="1">
    <citation type="submission" date="2021-06" db="EMBL/GenBank/DDBJ databases">
        <authorList>
            <person name="Criscuolo A."/>
        </authorList>
    </citation>
    <scope>NUCLEOTIDE SEQUENCE [LARGE SCALE GENOMIC DNA]</scope>
    <source>
        <strain evidence="5">CIP 111802</strain>
    </source>
</reference>
<dbReference type="SMART" id="SM00829">
    <property type="entry name" value="PKS_ER"/>
    <property type="match status" value="1"/>
</dbReference>
<gene>
    <name evidence="4" type="ORF">PAECIP111802_01327</name>
</gene>
<dbReference type="GO" id="GO:0102523">
    <property type="term" value="F:2-chloroacrylate reductase activity"/>
    <property type="evidence" value="ECO:0007669"/>
    <property type="project" value="UniProtKB-EC"/>
</dbReference>
<evidence type="ECO:0000256" key="1">
    <source>
        <dbReference type="ARBA" id="ARBA00022857"/>
    </source>
</evidence>
<protein>
    <submittedName>
        <fullName evidence="4">2-haloacrylate reductase</fullName>
        <ecNumber evidence="4">1.3.1.103</ecNumber>
    </submittedName>
</protein>
<dbReference type="Pfam" id="PF08240">
    <property type="entry name" value="ADH_N"/>
    <property type="match status" value="1"/>
</dbReference>
<sequence length="303" mass="31295">MRAVAFSSYGSADVLQVMPFNDPHPGPGQVRVRVKAAGVQPVDTAVRGGWSGNGFPVRFPQIVGNEFAGIVDQAGEGVEGFAVGSDVLGWSVLACYAEYVAVGSDQIALKPQSMPWEEAGALSASGQTAHTALEDLGVSAGDTVLVHAAAGGVGTMAVQLALAAGATVIGTASERNHDYLRSLGAIPVAYGAGLADRVRALAPGGVDAAFDAVGGEALRVSTELVADKSRIGTIVDFAGAEQLGVRAIRSRRSVQRLNALLDLYVQGKLRVCIWKSFPLEQAAAAHREVETGHVRGKVVLTVD</sequence>
<dbReference type="InterPro" id="IPR013154">
    <property type="entry name" value="ADH-like_N"/>
</dbReference>
<comment type="caution">
    <text evidence="4">The sequence shown here is derived from an EMBL/GenBank/DDBJ whole genome shotgun (WGS) entry which is preliminary data.</text>
</comment>
<dbReference type="RefSeq" id="WP_218097675.1">
    <property type="nucleotide sequence ID" value="NZ_CAJVCE010000003.1"/>
</dbReference>